<sequence>MQQRGLLLALCLGVFMLCQVAWAAADTEPTVGTNLGNVGFSAPLTSEDAKYLGLSSQAPFHLSDIKSPYVLIESFNTTCPHCMAQAPVLNTLFNKVQNDSTLKTKIKFISAGQGNDVGPVMMWKKFHKVPFAVVPDADRKLSTAMKFGPYPVTMLVDKSGKVLWVEVGQFENVDSAFSAIKQVVK</sequence>
<feature type="chain" id="PRO_5030941804" evidence="1">
    <location>
        <begin position="24"/>
        <end position="185"/>
    </location>
</feature>
<dbReference type="GO" id="GO:0016491">
    <property type="term" value="F:oxidoreductase activity"/>
    <property type="evidence" value="ECO:0007669"/>
    <property type="project" value="InterPro"/>
</dbReference>
<accession>A0A7V6A374</accession>
<dbReference type="InterPro" id="IPR036249">
    <property type="entry name" value="Thioredoxin-like_sf"/>
</dbReference>
<feature type="signal peptide" evidence="1">
    <location>
        <begin position="1"/>
        <end position="23"/>
    </location>
</feature>
<dbReference type="InterPro" id="IPR050553">
    <property type="entry name" value="Thioredoxin_ResA/DsbE_sf"/>
</dbReference>
<dbReference type="PANTHER" id="PTHR42852:SF13">
    <property type="entry name" value="PROTEIN DIPZ"/>
    <property type="match status" value="1"/>
</dbReference>
<dbReference type="SUPFAM" id="SSF52833">
    <property type="entry name" value="Thioredoxin-like"/>
    <property type="match status" value="1"/>
</dbReference>
<proteinExistence type="predicted"/>
<dbReference type="PANTHER" id="PTHR42852">
    <property type="entry name" value="THIOL:DISULFIDE INTERCHANGE PROTEIN DSBE"/>
    <property type="match status" value="1"/>
</dbReference>
<evidence type="ECO:0000313" key="3">
    <source>
        <dbReference type="EMBL" id="HHS29310.1"/>
    </source>
</evidence>
<dbReference type="Gene3D" id="3.40.30.10">
    <property type="entry name" value="Glutaredoxin"/>
    <property type="match status" value="1"/>
</dbReference>
<dbReference type="EMBL" id="DTGR01000103">
    <property type="protein sequence ID" value="HHS29310.1"/>
    <property type="molecule type" value="Genomic_DNA"/>
</dbReference>
<protein>
    <submittedName>
        <fullName evidence="3">TlpA family protein disulfide reductase</fullName>
    </submittedName>
</protein>
<name>A0A7V6A374_9BACT</name>
<dbReference type="InterPro" id="IPR013766">
    <property type="entry name" value="Thioredoxin_domain"/>
</dbReference>
<feature type="domain" description="Thioredoxin" evidence="2">
    <location>
        <begin position="36"/>
        <end position="185"/>
    </location>
</feature>
<reference evidence="3" key="1">
    <citation type="journal article" date="2020" name="mSystems">
        <title>Genome- and Community-Level Interaction Insights into Carbon Utilization and Element Cycling Functions of Hydrothermarchaeota in Hydrothermal Sediment.</title>
        <authorList>
            <person name="Zhou Z."/>
            <person name="Liu Y."/>
            <person name="Xu W."/>
            <person name="Pan J."/>
            <person name="Luo Z.H."/>
            <person name="Li M."/>
        </authorList>
    </citation>
    <scope>NUCLEOTIDE SEQUENCE [LARGE SCALE GENOMIC DNA]</scope>
    <source>
        <strain evidence="3">SpSt-767</strain>
    </source>
</reference>
<gene>
    <name evidence="3" type="ORF">ENV52_06375</name>
</gene>
<keyword evidence="1" id="KW-0732">Signal</keyword>
<comment type="caution">
    <text evidence="3">The sequence shown here is derived from an EMBL/GenBank/DDBJ whole genome shotgun (WGS) entry which is preliminary data.</text>
</comment>
<dbReference type="Pfam" id="PF08534">
    <property type="entry name" value="Redoxin"/>
    <property type="match status" value="1"/>
</dbReference>
<dbReference type="InterPro" id="IPR013740">
    <property type="entry name" value="Redoxin"/>
</dbReference>
<evidence type="ECO:0000256" key="1">
    <source>
        <dbReference type="SAM" id="SignalP"/>
    </source>
</evidence>
<dbReference type="PROSITE" id="PS51352">
    <property type="entry name" value="THIOREDOXIN_2"/>
    <property type="match status" value="1"/>
</dbReference>
<organism evidence="3">
    <name type="scientific">Desulfobacca acetoxidans</name>
    <dbReference type="NCBI Taxonomy" id="60893"/>
    <lineage>
        <taxon>Bacteria</taxon>
        <taxon>Pseudomonadati</taxon>
        <taxon>Thermodesulfobacteriota</taxon>
        <taxon>Desulfobaccia</taxon>
        <taxon>Desulfobaccales</taxon>
        <taxon>Desulfobaccaceae</taxon>
        <taxon>Desulfobacca</taxon>
    </lineage>
</organism>
<dbReference type="CDD" id="cd02966">
    <property type="entry name" value="TlpA_like_family"/>
    <property type="match status" value="1"/>
</dbReference>
<dbReference type="AlphaFoldDB" id="A0A7V6A374"/>
<evidence type="ECO:0000259" key="2">
    <source>
        <dbReference type="PROSITE" id="PS51352"/>
    </source>
</evidence>